<accession>A0A4S9BBC7</accession>
<comment type="caution">
    <text evidence="2">The sequence shown here is derived from an EMBL/GenBank/DDBJ whole genome shotgun (WGS) entry which is preliminary data.</text>
</comment>
<evidence type="ECO:0000313" key="4">
    <source>
        <dbReference type="Proteomes" id="UP000304928"/>
    </source>
</evidence>
<proteinExistence type="predicted"/>
<gene>
    <name evidence="3" type="ORF">D6C91_00881</name>
    <name evidence="2" type="ORF">D6D15_05012</name>
</gene>
<feature type="non-terminal residue" evidence="2">
    <location>
        <position position="1"/>
    </location>
</feature>
<evidence type="ECO:0000256" key="1">
    <source>
        <dbReference type="SAM" id="Phobius"/>
    </source>
</evidence>
<dbReference type="Proteomes" id="UP000308005">
    <property type="component" value="Unassembled WGS sequence"/>
</dbReference>
<name>A0A4S9BBC7_AURPU</name>
<feature type="transmembrane region" description="Helical" evidence="1">
    <location>
        <begin position="143"/>
        <end position="169"/>
    </location>
</feature>
<evidence type="ECO:0000313" key="2">
    <source>
        <dbReference type="EMBL" id="THW89796.1"/>
    </source>
</evidence>
<dbReference type="EMBL" id="QZBM01000015">
    <property type="protein sequence ID" value="THZ31222.1"/>
    <property type="molecule type" value="Genomic_DNA"/>
</dbReference>
<evidence type="ECO:0000313" key="5">
    <source>
        <dbReference type="Proteomes" id="UP000308005"/>
    </source>
</evidence>
<dbReference type="Proteomes" id="UP000304928">
    <property type="component" value="Unassembled WGS sequence"/>
</dbReference>
<reference evidence="4 5" key="1">
    <citation type="submission" date="2018-10" db="EMBL/GenBank/DDBJ databases">
        <title>Fifty Aureobasidium pullulans genomes reveal a recombining polyextremotolerant generalist.</title>
        <authorList>
            <person name="Gostincar C."/>
            <person name="Turk M."/>
            <person name="Zajc J."/>
            <person name="Gunde-Cimerman N."/>
        </authorList>
    </citation>
    <scope>NUCLEOTIDE SEQUENCE [LARGE SCALE GENOMIC DNA]</scope>
    <source>
        <strain evidence="2 4">EXF-10507</strain>
        <strain evidence="3 5">EXF-3863</strain>
    </source>
</reference>
<dbReference type="AlphaFoldDB" id="A0A4S9BBC7"/>
<organism evidence="2 4">
    <name type="scientific">Aureobasidium pullulans</name>
    <name type="common">Black yeast</name>
    <name type="synonym">Pullularia pullulans</name>
    <dbReference type="NCBI Taxonomy" id="5580"/>
    <lineage>
        <taxon>Eukaryota</taxon>
        <taxon>Fungi</taxon>
        <taxon>Dikarya</taxon>
        <taxon>Ascomycota</taxon>
        <taxon>Pezizomycotina</taxon>
        <taxon>Dothideomycetes</taxon>
        <taxon>Dothideomycetidae</taxon>
        <taxon>Dothideales</taxon>
        <taxon>Saccotheciaceae</taxon>
        <taxon>Aureobasidium</taxon>
    </lineage>
</organism>
<sequence length="183" mass="21315">RCHLRLCHCHPLHHRCSLQDKQPLSHGLRGRSRGRRCCRRLRLWCCRYLRCFPRLLRRPSLSAPTRQIKRRHRTVMIPLLPLTTSLHLLESSIPSLEMTSIICPSVLRQHHDHLHHFLLLRRGVTVCASHTRRHVDSLTERQLGVLPLFIPIIDLLHLGSFHSFIFVLLSTPPPMLISLPNAP</sequence>
<keyword evidence="1" id="KW-1133">Transmembrane helix</keyword>
<protein>
    <submittedName>
        <fullName evidence="2">Uncharacterized protein</fullName>
    </submittedName>
</protein>
<keyword evidence="1" id="KW-0472">Membrane</keyword>
<dbReference type="EMBL" id="QZAR01000075">
    <property type="protein sequence ID" value="THW89796.1"/>
    <property type="molecule type" value="Genomic_DNA"/>
</dbReference>
<keyword evidence="1" id="KW-0812">Transmembrane</keyword>
<evidence type="ECO:0000313" key="3">
    <source>
        <dbReference type="EMBL" id="THZ31222.1"/>
    </source>
</evidence>